<protein>
    <submittedName>
        <fullName evidence="1">Uncharacterized protein</fullName>
    </submittedName>
</protein>
<reference evidence="1 2" key="1">
    <citation type="journal article" date="2019" name="Nat. Ecol. Evol.">
        <title>Megaphylogeny resolves global patterns of mushroom evolution.</title>
        <authorList>
            <person name="Varga T."/>
            <person name="Krizsan K."/>
            <person name="Foldi C."/>
            <person name="Dima B."/>
            <person name="Sanchez-Garcia M."/>
            <person name="Sanchez-Ramirez S."/>
            <person name="Szollosi G.J."/>
            <person name="Szarkandi J.G."/>
            <person name="Papp V."/>
            <person name="Albert L."/>
            <person name="Andreopoulos W."/>
            <person name="Angelini C."/>
            <person name="Antonin V."/>
            <person name="Barry K.W."/>
            <person name="Bougher N.L."/>
            <person name="Buchanan P."/>
            <person name="Buyck B."/>
            <person name="Bense V."/>
            <person name="Catcheside P."/>
            <person name="Chovatia M."/>
            <person name="Cooper J."/>
            <person name="Damon W."/>
            <person name="Desjardin D."/>
            <person name="Finy P."/>
            <person name="Geml J."/>
            <person name="Haridas S."/>
            <person name="Hughes K."/>
            <person name="Justo A."/>
            <person name="Karasinski D."/>
            <person name="Kautmanova I."/>
            <person name="Kiss B."/>
            <person name="Kocsube S."/>
            <person name="Kotiranta H."/>
            <person name="LaButti K.M."/>
            <person name="Lechner B.E."/>
            <person name="Liimatainen K."/>
            <person name="Lipzen A."/>
            <person name="Lukacs Z."/>
            <person name="Mihaltcheva S."/>
            <person name="Morgado L.N."/>
            <person name="Niskanen T."/>
            <person name="Noordeloos M.E."/>
            <person name="Ohm R.A."/>
            <person name="Ortiz-Santana B."/>
            <person name="Ovrebo C."/>
            <person name="Racz N."/>
            <person name="Riley R."/>
            <person name="Savchenko A."/>
            <person name="Shiryaev A."/>
            <person name="Soop K."/>
            <person name="Spirin V."/>
            <person name="Szebenyi C."/>
            <person name="Tomsovsky M."/>
            <person name="Tulloss R.E."/>
            <person name="Uehling J."/>
            <person name="Grigoriev I.V."/>
            <person name="Vagvolgyi C."/>
            <person name="Papp T."/>
            <person name="Martin F.M."/>
            <person name="Miettinen O."/>
            <person name="Hibbett D.S."/>
            <person name="Nagy L.G."/>
        </authorList>
    </citation>
    <scope>NUCLEOTIDE SEQUENCE [LARGE SCALE GENOMIC DNA]</scope>
    <source>
        <strain evidence="1 2">NL-1719</strain>
    </source>
</reference>
<gene>
    <name evidence="1" type="ORF">BDN72DRAFT_836691</name>
</gene>
<name>A0ACD3B385_9AGAR</name>
<dbReference type="Proteomes" id="UP000308600">
    <property type="component" value="Unassembled WGS sequence"/>
</dbReference>
<accession>A0ACD3B385</accession>
<sequence length="374" mass="41427">MTTQLQSRCHCGKSVFTVAFRTESLPISNDYCHCTTCRHATGELALNQGPIQGVPLTKEGDKPVDLTTTLTAYNSSEWATRYFCTTCSAHMIFHDHRRPSWAIAVSTLERVTGVVDIGFHMFVLDTKDGGLADHFPFYKGVELPRYAGLPGSQTLARGWHLANQTEGVDQARASQENLAGYCHCKAISFTISRPSTPSESPRLRASYPDLLHPHHSTSPEVLRNPNEEQWWIRGDGTKYLAGYCACSGCCLSSGSDVMGWAFVPRCNVTWTTQVPASATCFDLQDTSSRPKELKQYCPSEDTRHEFCGTCGATAFFWKSTEPDILQVAVGLLDADVGVRAETWLDWHRERVGYEEEATNVAVVEGIKARRAGIM</sequence>
<proteinExistence type="predicted"/>
<evidence type="ECO:0000313" key="1">
    <source>
        <dbReference type="EMBL" id="TFK72102.1"/>
    </source>
</evidence>
<keyword evidence="2" id="KW-1185">Reference proteome</keyword>
<dbReference type="EMBL" id="ML208289">
    <property type="protein sequence ID" value="TFK72102.1"/>
    <property type="molecule type" value="Genomic_DNA"/>
</dbReference>
<evidence type="ECO:0000313" key="2">
    <source>
        <dbReference type="Proteomes" id="UP000308600"/>
    </source>
</evidence>
<organism evidence="1 2">
    <name type="scientific">Pluteus cervinus</name>
    <dbReference type="NCBI Taxonomy" id="181527"/>
    <lineage>
        <taxon>Eukaryota</taxon>
        <taxon>Fungi</taxon>
        <taxon>Dikarya</taxon>
        <taxon>Basidiomycota</taxon>
        <taxon>Agaricomycotina</taxon>
        <taxon>Agaricomycetes</taxon>
        <taxon>Agaricomycetidae</taxon>
        <taxon>Agaricales</taxon>
        <taxon>Pluteineae</taxon>
        <taxon>Pluteaceae</taxon>
        <taxon>Pluteus</taxon>
    </lineage>
</organism>